<dbReference type="CDD" id="cd02651">
    <property type="entry name" value="nuc_hydro_IU_UC_XIUA"/>
    <property type="match status" value="1"/>
</dbReference>
<dbReference type="RefSeq" id="WP_270045446.1">
    <property type="nucleotide sequence ID" value="NZ_JAPDOD010000060.1"/>
</dbReference>
<dbReference type="PANTHER" id="PTHR12304:SF4">
    <property type="entry name" value="URIDINE NUCLEOSIDASE"/>
    <property type="match status" value="1"/>
</dbReference>
<dbReference type="AlphaFoldDB" id="A0A9X3N345"/>
<dbReference type="InterPro" id="IPR036452">
    <property type="entry name" value="Ribo_hydro-like"/>
</dbReference>
<dbReference type="Pfam" id="PF01156">
    <property type="entry name" value="IU_nuc_hydro"/>
    <property type="match status" value="1"/>
</dbReference>
<feature type="domain" description="Inosine/uridine-preferring nucleoside hydrolase" evidence="3">
    <location>
        <begin position="5"/>
        <end position="296"/>
    </location>
</feature>
<dbReference type="GO" id="GO:0005829">
    <property type="term" value="C:cytosol"/>
    <property type="evidence" value="ECO:0007669"/>
    <property type="project" value="TreeGrafter"/>
</dbReference>
<reference evidence="4" key="1">
    <citation type="submission" date="2022-10" db="EMBL/GenBank/DDBJ databases">
        <title>The WGS of Solirubrobacter ginsenosidimutans DSM 21036.</title>
        <authorList>
            <person name="Jiang Z."/>
        </authorList>
    </citation>
    <scope>NUCLEOTIDE SEQUENCE</scope>
    <source>
        <strain evidence="4">DSM 21036</strain>
    </source>
</reference>
<accession>A0A9X3N345</accession>
<protein>
    <submittedName>
        <fullName evidence="4">Nucleoside hydrolase</fullName>
    </submittedName>
</protein>
<dbReference type="Gene3D" id="3.90.245.10">
    <property type="entry name" value="Ribonucleoside hydrolase-like"/>
    <property type="match status" value="1"/>
</dbReference>
<dbReference type="InterPro" id="IPR001910">
    <property type="entry name" value="Inosine/uridine_hydrolase_dom"/>
</dbReference>
<sequence>MPKPVIIDCDPGHDDAMALMLAVASPELELVAVTTVAGNQTLDKVTANAIRVLDVVQADHIPVAAGADRGLIHTAEAAGEVHGETGLDGPDLPPPSRAPEPLHAVELLAQNLRERPLTLIAIGPLTNIALFIATHPELRGQIEKLVIMGGAIGLGNVTPSAEFNVWADPEAAHRVFTSGLDITMVGLDVTHRAMLSAERADALRETGHAGAVVADLHRFYRQFHEKVYGHSDTPVHDALAVAHVIVPEVITTQQLPVEIDITHGPSRGRTVVDQLGRTGAPANAHVSVDVDAAGFIDLLTGRIASLS</sequence>
<dbReference type="InterPro" id="IPR023186">
    <property type="entry name" value="IUNH"/>
</dbReference>
<dbReference type="GO" id="GO:0008477">
    <property type="term" value="F:purine nucleosidase activity"/>
    <property type="evidence" value="ECO:0007669"/>
    <property type="project" value="TreeGrafter"/>
</dbReference>
<evidence type="ECO:0000313" key="4">
    <source>
        <dbReference type="EMBL" id="MDA0166188.1"/>
    </source>
</evidence>
<dbReference type="SUPFAM" id="SSF53590">
    <property type="entry name" value="Nucleoside hydrolase"/>
    <property type="match status" value="1"/>
</dbReference>
<keyword evidence="1 4" id="KW-0378">Hydrolase</keyword>
<evidence type="ECO:0000256" key="1">
    <source>
        <dbReference type="ARBA" id="ARBA00022801"/>
    </source>
</evidence>
<proteinExistence type="predicted"/>
<organism evidence="4 5">
    <name type="scientific">Solirubrobacter ginsenosidimutans</name>
    <dbReference type="NCBI Taxonomy" id="490573"/>
    <lineage>
        <taxon>Bacteria</taxon>
        <taxon>Bacillati</taxon>
        <taxon>Actinomycetota</taxon>
        <taxon>Thermoleophilia</taxon>
        <taxon>Solirubrobacterales</taxon>
        <taxon>Solirubrobacteraceae</taxon>
        <taxon>Solirubrobacter</taxon>
    </lineage>
</organism>
<evidence type="ECO:0000313" key="5">
    <source>
        <dbReference type="Proteomes" id="UP001149140"/>
    </source>
</evidence>
<dbReference type="GO" id="GO:0006152">
    <property type="term" value="P:purine nucleoside catabolic process"/>
    <property type="evidence" value="ECO:0007669"/>
    <property type="project" value="TreeGrafter"/>
</dbReference>
<keyword evidence="5" id="KW-1185">Reference proteome</keyword>
<keyword evidence="2" id="KW-0326">Glycosidase</keyword>
<evidence type="ECO:0000259" key="3">
    <source>
        <dbReference type="Pfam" id="PF01156"/>
    </source>
</evidence>
<evidence type="ECO:0000256" key="2">
    <source>
        <dbReference type="ARBA" id="ARBA00023295"/>
    </source>
</evidence>
<dbReference type="PANTHER" id="PTHR12304">
    <property type="entry name" value="INOSINE-URIDINE PREFERRING NUCLEOSIDE HYDROLASE"/>
    <property type="match status" value="1"/>
</dbReference>
<comment type="caution">
    <text evidence="4">The sequence shown here is derived from an EMBL/GenBank/DDBJ whole genome shotgun (WGS) entry which is preliminary data.</text>
</comment>
<dbReference type="Proteomes" id="UP001149140">
    <property type="component" value="Unassembled WGS sequence"/>
</dbReference>
<gene>
    <name evidence="4" type="ORF">OM076_38340</name>
</gene>
<dbReference type="EMBL" id="JAPDOD010000060">
    <property type="protein sequence ID" value="MDA0166188.1"/>
    <property type="molecule type" value="Genomic_DNA"/>
</dbReference>
<name>A0A9X3N345_9ACTN</name>